<reference evidence="2 3" key="3">
    <citation type="submission" date="2017-10" db="EMBL/GenBank/DDBJ databases">
        <title>Extensive intraspecific genome diversity in a model arbuscular mycorrhizal fungus.</title>
        <authorList>
            <person name="Chen E.C.H."/>
            <person name="Morin E."/>
            <person name="Baudet D."/>
            <person name="Noel J."/>
            <person name="Ndikumana S."/>
            <person name="Charron P."/>
            <person name="St-Onge C."/>
            <person name="Giorgi J."/>
            <person name="Grigoriev I.V."/>
            <person name="Roux C."/>
            <person name="Martin F.M."/>
            <person name="Corradi N."/>
        </authorList>
    </citation>
    <scope>NUCLEOTIDE SEQUENCE [LARGE SCALE GENOMIC DNA]</scope>
    <source>
        <strain evidence="2 3">A1</strain>
    </source>
</reference>
<evidence type="ECO:0000313" key="2">
    <source>
        <dbReference type="EMBL" id="PKC62889.1"/>
    </source>
</evidence>
<comment type="caution">
    <text evidence="1">The sequence shown here is derived from an EMBL/GenBank/DDBJ whole genome shotgun (WGS) entry which is preliminary data.</text>
</comment>
<dbReference type="Proteomes" id="UP000232722">
    <property type="component" value="Unassembled WGS sequence"/>
</dbReference>
<reference evidence="1 4" key="1">
    <citation type="submission" date="2016-04" db="EMBL/GenBank/DDBJ databases">
        <title>Genome analyses suggest a sexual origin of heterokaryosis in a supposedly ancient asexual fungus.</title>
        <authorList>
            <person name="Ropars J."/>
            <person name="Sedzielewska K."/>
            <person name="Noel J."/>
            <person name="Charron P."/>
            <person name="Farinelli L."/>
            <person name="Marton T."/>
            <person name="Kruger M."/>
            <person name="Pelin A."/>
            <person name="Brachmann A."/>
            <person name="Corradi N."/>
        </authorList>
    </citation>
    <scope>NUCLEOTIDE SEQUENCE [LARGE SCALE GENOMIC DNA]</scope>
    <source>
        <strain evidence="1 4">A5</strain>
    </source>
</reference>
<dbReference type="VEuPathDB" id="FungiDB:RhiirA1_464526"/>
<dbReference type="EMBL" id="LLXJ01001888">
    <property type="protein sequence ID" value="PKC00369.1"/>
    <property type="molecule type" value="Genomic_DNA"/>
</dbReference>
<evidence type="ECO:0000313" key="4">
    <source>
        <dbReference type="Proteomes" id="UP000232722"/>
    </source>
</evidence>
<evidence type="ECO:0000313" key="3">
    <source>
        <dbReference type="Proteomes" id="UP000232688"/>
    </source>
</evidence>
<gene>
    <name evidence="2" type="ORF">RhiirA1_464526</name>
    <name evidence="1" type="ORF">RhiirA5_428275</name>
</gene>
<sequence length="59" mass="6694">MNKKDDKIKNLKISSFSFVAGNFKTVRENKQHALLIKVSDVVLKDDSLEVKQGMEDILS</sequence>
<evidence type="ECO:0000313" key="1">
    <source>
        <dbReference type="EMBL" id="PKC00369.1"/>
    </source>
</evidence>
<reference evidence="1 4" key="2">
    <citation type="submission" date="2017-09" db="EMBL/GenBank/DDBJ databases">
        <title>Extensive intraspecific genome diversity in a model arbuscular mycorrhizal fungus.</title>
        <authorList>
            <person name="Chen E.C."/>
            <person name="Morin E."/>
            <person name="Beaudet D."/>
            <person name="Noel J."/>
            <person name="Ndikumana S."/>
            <person name="Charron P."/>
            <person name="St-Onge C."/>
            <person name="Giorgi J."/>
            <person name="Grigoriev I.V."/>
            <person name="Roux C."/>
            <person name="Martin F.M."/>
            <person name="Corradi N."/>
        </authorList>
    </citation>
    <scope>NUCLEOTIDE SEQUENCE [LARGE SCALE GENOMIC DNA]</scope>
    <source>
        <strain evidence="1 4">A5</strain>
    </source>
</reference>
<accession>A0A2N0P0L2</accession>
<proteinExistence type="predicted"/>
<organism evidence="1 4">
    <name type="scientific">Rhizophagus irregularis</name>
    <dbReference type="NCBI Taxonomy" id="588596"/>
    <lineage>
        <taxon>Eukaryota</taxon>
        <taxon>Fungi</taxon>
        <taxon>Fungi incertae sedis</taxon>
        <taxon>Mucoromycota</taxon>
        <taxon>Glomeromycotina</taxon>
        <taxon>Glomeromycetes</taxon>
        <taxon>Glomerales</taxon>
        <taxon>Glomeraceae</taxon>
        <taxon>Rhizophagus</taxon>
    </lineage>
</organism>
<dbReference type="EMBL" id="LLXH01000798">
    <property type="protein sequence ID" value="PKC62889.1"/>
    <property type="molecule type" value="Genomic_DNA"/>
</dbReference>
<dbReference type="AlphaFoldDB" id="A0A2N0P0L2"/>
<reference evidence="2 3" key="4">
    <citation type="submission" date="2017-10" db="EMBL/GenBank/DDBJ databases">
        <title>Genome analyses suggest a sexual origin of heterokaryosis in a supposedly ancient asexual fungus.</title>
        <authorList>
            <person name="Corradi N."/>
            <person name="Sedzielewska K."/>
            <person name="Noel J."/>
            <person name="Charron P."/>
            <person name="Farinelli L."/>
            <person name="Marton T."/>
            <person name="Kruger M."/>
            <person name="Pelin A."/>
            <person name="Brachmann A."/>
            <person name="Corradi N."/>
        </authorList>
    </citation>
    <scope>NUCLEOTIDE SEQUENCE [LARGE SCALE GENOMIC DNA]</scope>
    <source>
        <strain evidence="2 3">A1</strain>
    </source>
</reference>
<name>A0A2N0P0L2_9GLOM</name>
<dbReference type="Proteomes" id="UP000232688">
    <property type="component" value="Unassembled WGS sequence"/>
</dbReference>
<protein>
    <submittedName>
        <fullName evidence="1">Uncharacterized protein</fullName>
    </submittedName>
</protein>